<dbReference type="SUPFAM" id="SSF140990">
    <property type="entry name" value="FtsH protease domain-like"/>
    <property type="match status" value="1"/>
</dbReference>
<dbReference type="Pfam" id="PF01434">
    <property type="entry name" value="Peptidase_M41"/>
    <property type="match status" value="1"/>
</dbReference>
<sequence>MSHERNYSDHVAFVVDEEVRRLIDTAHDEAYAILTENREVLDRLALALLERETLNQAEIAEIFQDLRKRDERHVWLSKETRPVHNLPPVLSPKERAEAAARANSRRGEDGHGAVIADPAQGGPELPGGVPPGSDS</sequence>
<accession>A0ABX1JMQ2</accession>
<evidence type="ECO:0000256" key="1">
    <source>
        <dbReference type="ARBA" id="ARBA00001947"/>
    </source>
</evidence>
<dbReference type="EMBL" id="JAAZSR010000104">
    <property type="protein sequence ID" value="NKX50574.1"/>
    <property type="molecule type" value="Genomic_DNA"/>
</dbReference>
<keyword evidence="4" id="KW-0862">Zinc</keyword>
<dbReference type="InterPro" id="IPR050928">
    <property type="entry name" value="ATP-dep_Zn_Metalloprotease"/>
</dbReference>
<dbReference type="PANTHER" id="PTHR43655:SF2">
    <property type="entry name" value="AFG3 LIKE MATRIX AAA PEPTIDASE SUBUNIT 2, ISOFORM A"/>
    <property type="match status" value="1"/>
</dbReference>
<evidence type="ECO:0000256" key="3">
    <source>
        <dbReference type="ARBA" id="ARBA00022741"/>
    </source>
</evidence>
<keyword evidence="6" id="KW-0378">Hydrolase</keyword>
<evidence type="ECO:0000256" key="7">
    <source>
        <dbReference type="SAM" id="MobiDB-lite"/>
    </source>
</evidence>
<proteinExistence type="predicted"/>
<keyword evidence="9" id="KW-0131">Cell cycle</keyword>
<dbReference type="PANTHER" id="PTHR43655">
    <property type="entry name" value="ATP-DEPENDENT PROTEASE"/>
    <property type="match status" value="1"/>
</dbReference>
<keyword evidence="6" id="KW-0645">Protease</keyword>
<dbReference type="GO" id="GO:0051301">
    <property type="term" value="P:cell division"/>
    <property type="evidence" value="ECO:0007669"/>
    <property type="project" value="UniProtKB-KW"/>
</dbReference>
<organism evidence="9 10">
    <name type="scientific">Arthrobacter deserti</name>
    <dbReference type="NCBI Taxonomy" id="1742687"/>
    <lineage>
        <taxon>Bacteria</taxon>
        <taxon>Bacillati</taxon>
        <taxon>Actinomycetota</taxon>
        <taxon>Actinomycetes</taxon>
        <taxon>Micrococcales</taxon>
        <taxon>Micrococcaceae</taxon>
        <taxon>Arthrobacter</taxon>
    </lineage>
</organism>
<keyword evidence="2" id="KW-0479">Metal-binding</keyword>
<keyword evidence="9" id="KW-0132">Cell division</keyword>
<keyword evidence="5" id="KW-0067">ATP-binding</keyword>
<evidence type="ECO:0000313" key="10">
    <source>
        <dbReference type="Proteomes" id="UP000523795"/>
    </source>
</evidence>
<evidence type="ECO:0000256" key="4">
    <source>
        <dbReference type="ARBA" id="ARBA00022833"/>
    </source>
</evidence>
<evidence type="ECO:0000256" key="2">
    <source>
        <dbReference type="ARBA" id="ARBA00022723"/>
    </source>
</evidence>
<keyword evidence="3" id="KW-0547">Nucleotide-binding</keyword>
<dbReference type="Gene3D" id="1.20.58.760">
    <property type="entry name" value="Peptidase M41"/>
    <property type="match status" value="1"/>
</dbReference>
<feature type="region of interest" description="Disordered" evidence="7">
    <location>
        <begin position="83"/>
        <end position="135"/>
    </location>
</feature>
<feature type="non-terminal residue" evidence="9">
    <location>
        <position position="1"/>
    </location>
</feature>
<name>A0ABX1JMQ2_9MICC</name>
<evidence type="ECO:0000256" key="6">
    <source>
        <dbReference type="ARBA" id="ARBA00023049"/>
    </source>
</evidence>
<gene>
    <name evidence="9" type="ORF">HER39_08335</name>
</gene>
<keyword evidence="6" id="KW-0482">Metalloprotease</keyword>
<reference evidence="9 10" key="1">
    <citation type="submission" date="2020-04" db="EMBL/GenBank/DDBJ databases">
        <authorList>
            <person name="Liu S."/>
        </authorList>
    </citation>
    <scope>NUCLEOTIDE SEQUENCE [LARGE SCALE GENOMIC DNA]</scope>
    <source>
        <strain evidence="9 10">CGMCC 1.15091</strain>
    </source>
</reference>
<keyword evidence="10" id="KW-1185">Reference proteome</keyword>
<evidence type="ECO:0000256" key="5">
    <source>
        <dbReference type="ARBA" id="ARBA00022840"/>
    </source>
</evidence>
<feature type="domain" description="Peptidase M41" evidence="8">
    <location>
        <begin position="2"/>
        <end position="62"/>
    </location>
</feature>
<comment type="cofactor">
    <cofactor evidence="1">
        <name>Zn(2+)</name>
        <dbReference type="ChEBI" id="CHEBI:29105"/>
    </cofactor>
</comment>
<evidence type="ECO:0000259" key="8">
    <source>
        <dbReference type="Pfam" id="PF01434"/>
    </source>
</evidence>
<dbReference type="InterPro" id="IPR037219">
    <property type="entry name" value="Peptidase_M41-like"/>
</dbReference>
<dbReference type="InterPro" id="IPR000642">
    <property type="entry name" value="Peptidase_M41"/>
</dbReference>
<dbReference type="Proteomes" id="UP000523795">
    <property type="component" value="Unassembled WGS sequence"/>
</dbReference>
<protein>
    <submittedName>
        <fullName evidence="9">Cell division protein FtsH</fullName>
    </submittedName>
</protein>
<evidence type="ECO:0000313" key="9">
    <source>
        <dbReference type="EMBL" id="NKX50574.1"/>
    </source>
</evidence>
<comment type="caution">
    <text evidence="9">The sequence shown here is derived from an EMBL/GenBank/DDBJ whole genome shotgun (WGS) entry which is preliminary data.</text>
</comment>